<keyword evidence="3" id="KW-1185">Reference proteome</keyword>
<evidence type="ECO:0000313" key="3">
    <source>
        <dbReference type="Proteomes" id="UP000617355"/>
    </source>
</evidence>
<protein>
    <recommendedName>
        <fullName evidence="1">DUF6455 domain-containing protein</fullName>
    </recommendedName>
</protein>
<feature type="domain" description="DUF6455" evidence="1">
    <location>
        <begin position="1"/>
        <end position="84"/>
    </location>
</feature>
<gene>
    <name evidence="2" type="ORF">GCM10011358_23250</name>
</gene>
<evidence type="ECO:0000313" key="2">
    <source>
        <dbReference type="EMBL" id="GGD38731.1"/>
    </source>
</evidence>
<name>A0ABQ1QQQ2_9RHOB</name>
<comment type="caution">
    <text evidence="2">The sequence shown here is derived from an EMBL/GenBank/DDBJ whole genome shotgun (WGS) entry which is preliminary data.</text>
</comment>
<sequence length="86" mass="9718">MSDAAHRTYHEYLLGRMADVLGLDLDLEVDLTRLSRAQLERAVRKCMQCPDPSGCEIWLEEHAAGSDEAPGLCMNKSLLEHLRDSY</sequence>
<reference evidence="3" key="1">
    <citation type="journal article" date="2019" name="Int. J. Syst. Evol. Microbiol.">
        <title>The Global Catalogue of Microorganisms (GCM) 10K type strain sequencing project: providing services to taxonomists for standard genome sequencing and annotation.</title>
        <authorList>
            <consortium name="The Broad Institute Genomics Platform"/>
            <consortium name="The Broad Institute Genome Sequencing Center for Infectious Disease"/>
            <person name="Wu L."/>
            <person name="Ma J."/>
        </authorList>
    </citation>
    <scope>NUCLEOTIDE SEQUENCE [LARGE SCALE GENOMIC DNA]</scope>
    <source>
        <strain evidence="3">CGMCC 1.12922</strain>
    </source>
</reference>
<proteinExistence type="predicted"/>
<accession>A0ABQ1QQQ2</accession>
<organism evidence="2 3">
    <name type="scientific">Sinisalibacter lacisalsi</name>
    <dbReference type="NCBI Taxonomy" id="1526570"/>
    <lineage>
        <taxon>Bacteria</taxon>
        <taxon>Pseudomonadati</taxon>
        <taxon>Pseudomonadota</taxon>
        <taxon>Alphaproteobacteria</taxon>
        <taxon>Rhodobacterales</taxon>
        <taxon>Roseobacteraceae</taxon>
        <taxon>Sinisalibacter</taxon>
    </lineage>
</organism>
<dbReference type="InterPro" id="IPR045601">
    <property type="entry name" value="DUF6455"/>
</dbReference>
<dbReference type="RefSeq" id="WP_188527836.1">
    <property type="nucleotide sequence ID" value="NZ_BMGI01000003.1"/>
</dbReference>
<dbReference type="Proteomes" id="UP000617355">
    <property type="component" value="Unassembled WGS sequence"/>
</dbReference>
<dbReference type="Pfam" id="PF20056">
    <property type="entry name" value="DUF6455"/>
    <property type="match status" value="1"/>
</dbReference>
<dbReference type="EMBL" id="BMGI01000003">
    <property type="protein sequence ID" value="GGD38731.1"/>
    <property type="molecule type" value="Genomic_DNA"/>
</dbReference>
<evidence type="ECO:0000259" key="1">
    <source>
        <dbReference type="Pfam" id="PF20056"/>
    </source>
</evidence>